<organism evidence="1 2">
    <name type="scientific">Pyropia yezoensis</name>
    <name type="common">Susabi-nori</name>
    <name type="synonym">Porphyra yezoensis</name>
    <dbReference type="NCBI Taxonomy" id="2788"/>
    <lineage>
        <taxon>Eukaryota</taxon>
        <taxon>Rhodophyta</taxon>
        <taxon>Bangiophyceae</taxon>
        <taxon>Bangiales</taxon>
        <taxon>Bangiaceae</taxon>
        <taxon>Pyropia</taxon>
    </lineage>
</organism>
<keyword evidence="2" id="KW-1185">Reference proteome</keyword>
<evidence type="ECO:0000313" key="1">
    <source>
        <dbReference type="EMBL" id="KAK1861595.1"/>
    </source>
</evidence>
<gene>
    <name evidence="1" type="ORF">I4F81_004178</name>
</gene>
<dbReference type="EMBL" id="CM020618">
    <property type="protein sequence ID" value="KAK1861595.1"/>
    <property type="molecule type" value="Genomic_DNA"/>
</dbReference>
<comment type="caution">
    <text evidence="1">The sequence shown here is derived from an EMBL/GenBank/DDBJ whole genome shotgun (WGS) entry which is preliminary data.</text>
</comment>
<evidence type="ECO:0000313" key="2">
    <source>
        <dbReference type="Proteomes" id="UP000798662"/>
    </source>
</evidence>
<dbReference type="Proteomes" id="UP000798662">
    <property type="component" value="Chromosome 1"/>
</dbReference>
<name>A0ACC3BUN4_PYRYE</name>
<sequence>MSPSQGAKGSPPPAPPTHAPAAAADPPPSSPPPVAEEEDAGLFAIIDESGEGWGFELTPSTVAKPLALLGGVLFAVGAMAGVPAGIALGRSAAAAEDKAPVPPPSKAGLVGGRGAGGVASSAPVVIASAGAKPPAAPSAARAELSGALFAAKAFGLGTLLCMTGGAVAVYATHWSLGVNSIEEFAAVMREAVPRRREALEGTLAPMVGGLRGAAGGALPPVFDRARERFQASAAGRWVRTHLESAVTIVDADDEAAAGEGLAGAAGSAGAAVAASGEVVVRGWSDFGGGAGRKGRGGPRDGG</sequence>
<proteinExistence type="predicted"/>
<reference evidence="1" key="1">
    <citation type="submission" date="2019-11" db="EMBL/GenBank/DDBJ databases">
        <title>Nori genome reveals adaptations in red seaweeds to the harsh intertidal environment.</title>
        <authorList>
            <person name="Wang D."/>
            <person name="Mao Y."/>
        </authorList>
    </citation>
    <scope>NUCLEOTIDE SEQUENCE</scope>
    <source>
        <tissue evidence="1">Gametophyte</tissue>
    </source>
</reference>
<accession>A0ACC3BUN4</accession>
<protein>
    <submittedName>
        <fullName evidence="1">Uncharacterized protein</fullName>
    </submittedName>
</protein>